<accession>A0A6I1GJL9</accession>
<dbReference type="AlphaFoldDB" id="A0A6I1GJL9"/>
<sequence>MVAEGAVYARQSASIRRQSARSSSIPAATYSVAYWASANKACSCAHSRTVSTAAEFRHMAISSAVSVAVNCISSSNMRSTAAQMETVPFAIPTNKAQRRAMSSNAAVQHAKASPARLGVIRPAGMTAGAILTDCSTLDSCATRSRHCEPWAVPPLCSTTTLAIRRVSPDVTTCVVSMSINTTPVFHPMSTSADN</sequence>
<proteinExistence type="predicted"/>
<name>A0A6I1GJL9_9BIFI</name>
<gene>
    <name evidence="1" type="ORF">F7D09_1706</name>
</gene>
<dbReference type="Proteomes" id="UP000441772">
    <property type="component" value="Unassembled WGS sequence"/>
</dbReference>
<comment type="caution">
    <text evidence="1">The sequence shown here is derived from an EMBL/GenBank/DDBJ whole genome shotgun (WGS) entry which is preliminary data.</text>
</comment>
<dbReference type="EMBL" id="WBVT01000031">
    <property type="protein sequence ID" value="KAB7789816.1"/>
    <property type="molecule type" value="Genomic_DNA"/>
</dbReference>
<reference evidence="1 2" key="1">
    <citation type="submission" date="2019-09" db="EMBL/GenBank/DDBJ databases">
        <title>Characterization of the phylogenetic diversity of two novel species belonging to the genus Bifidobacterium: Bifidobacterium cebidarum sp. nov. and Bifidobacterium leontopitheci sp. nov.</title>
        <authorList>
            <person name="Lugli G.A."/>
            <person name="Duranti S."/>
            <person name="Milani C."/>
            <person name="Turroni F."/>
            <person name="Ventura M."/>
        </authorList>
    </citation>
    <scope>NUCLEOTIDE SEQUENCE [LARGE SCALE GENOMIC DNA]</scope>
    <source>
        <strain evidence="1 2">LMG 31471</strain>
    </source>
</reference>
<evidence type="ECO:0000313" key="1">
    <source>
        <dbReference type="EMBL" id="KAB7789816.1"/>
    </source>
</evidence>
<protein>
    <submittedName>
        <fullName evidence="1">Uncharacterized protein</fullName>
    </submittedName>
</protein>
<keyword evidence="2" id="KW-1185">Reference proteome</keyword>
<evidence type="ECO:0000313" key="2">
    <source>
        <dbReference type="Proteomes" id="UP000441772"/>
    </source>
</evidence>
<organism evidence="1 2">
    <name type="scientific">Bifidobacterium leontopitheci</name>
    <dbReference type="NCBI Taxonomy" id="2650774"/>
    <lineage>
        <taxon>Bacteria</taxon>
        <taxon>Bacillati</taxon>
        <taxon>Actinomycetota</taxon>
        <taxon>Actinomycetes</taxon>
        <taxon>Bifidobacteriales</taxon>
        <taxon>Bifidobacteriaceae</taxon>
        <taxon>Bifidobacterium</taxon>
    </lineage>
</organism>